<comment type="subcellular location">
    <subcellularLocation>
        <location evidence="1">Nucleus</location>
    </subcellularLocation>
</comment>
<evidence type="ECO:0000313" key="9">
    <source>
        <dbReference type="EMBL" id="KZN92033.1"/>
    </source>
</evidence>
<evidence type="ECO:0000256" key="7">
    <source>
        <dbReference type="SAM" id="MobiDB-lite"/>
    </source>
</evidence>
<dbReference type="Pfam" id="PF00172">
    <property type="entry name" value="Zn_clus"/>
    <property type="match status" value="1"/>
</dbReference>
<evidence type="ECO:0000256" key="3">
    <source>
        <dbReference type="ARBA" id="ARBA00023015"/>
    </source>
</evidence>
<dbReference type="PROSITE" id="PS00463">
    <property type="entry name" value="ZN2_CY6_FUNGAL_1"/>
    <property type="match status" value="1"/>
</dbReference>
<proteinExistence type="predicted"/>
<sequence>MHRVEKQRVRSSRSRPVSCHFCRSRKLKCSRTFPCTNCTSRGKTCQFYPDTLLPASTQYQTEELSSNDTADILVRLRRLEEIVITNGQASSPLGQTTTQASSLPSPPVPKPNQPYMVDEGQPSAAAVTWLEGEITSSGSTVGLNQNHARSTADKDLQGNLFKSEIEFRTCPIRNAVASESMAHQAQPTKRCIWLPLREEAKIIVEKYITEVTFLHHVVTAPSLRTMVDELYCDLRESKPVKIGYVSLLLSILASTTSFWTEHDMCNPVFSTPEEAFAQSTHWVRLTLEVIDYSRYKHLESIQDIQAMVIITFVATGIVGITSQVRHILSIAISFGRGLSLHRIDHPHNSNLDVPSPSSAEAEIGRRVWWYIVASDW</sequence>
<dbReference type="GO" id="GO:0008270">
    <property type="term" value="F:zinc ion binding"/>
    <property type="evidence" value="ECO:0007669"/>
    <property type="project" value="InterPro"/>
</dbReference>
<accession>A0A167WTJ8</accession>
<dbReference type="SMART" id="SM00066">
    <property type="entry name" value="GAL4"/>
    <property type="match status" value="1"/>
</dbReference>
<dbReference type="GO" id="GO:0000981">
    <property type="term" value="F:DNA-binding transcription factor activity, RNA polymerase II-specific"/>
    <property type="evidence" value="ECO:0007669"/>
    <property type="project" value="InterPro"/>
</dbReference>
<evidence type="ECO:0000256" key="6">
    <source>
        <dbReference type="ARBA" id="ARBA00023242"/>
    </source>
</evidence>
<feature type="domain" description="Zn(2)-C6 fungal-type" evidence="8">
    <location>
        <begin position="18"/>
        <end position="47"/>
    </location>
</feature>
<keyword evidence="6" id="KW-0539">Nucleus</keyword>
<dbReference type="CDD" id="cd00067">
    <property type="entry name" value="GAL4"/>
    <property type="match status" value="1"/>
</dbReference>
<evidence type="ECO:0000256" key="4">
    <source>
        <dbReference type="ARBA" id="ARBA00023125"/>
    </source>
</evidence>
<dbReference type="InterPro" id="IPR050613">
    <property type="entry name" value="Sec_Metabolite_Reg"/>
</dbReference>
<dbReference type="Pfam" id="PF04082">
    <property type="entry name" value="Fungal_trans"/>
    <property type="match status" value="1"/>
</dbReference>
<keyword evidence="2" id="KW-0479">Metal-binding</keyword>
<name>A0A167WTJ8_PENCH</name>
<evidence type="ECO:0000256" key="5">
    <source>
        <dbReference type="ARBA" id="ARBA00023163"/>
    </source>
</evidence>
<evidence type="ECO:0000256" key="2">
    <source>
        <dbReference type="ARBA" id="ARBA00022723"/>
    </source>
</evidence>
<reference evidence="9" key="1">
    <citation type="journal article" date="2014" name="Genome Announc.">
        <title>Complete sequencing and chromosome-scale genome assembly of the industrial progenitor strain P2niaD18 from the penicillin producer Penicillium chrysogenum.</title>
        <authorList>
            <person name="Specht T."/>
            <person name="Dahlmann T.A."/>
            <person name="Zadra I."/>
            <person name="Kurnsteiner H."/>
            <person name="Kuck U."/>
        </authorList>
    </citation>
    <scope>NUCLEOTIDE SEQUENCE [LARGE SCALE GENOMIC DNA]</scope>
    <source>
        <strain evidence="9">P2niaD18</strain>
    </source>
</reference>
<keyword evidence="5" id="KW-0804">Transcription</keyword>
<dbReference type="Proteomes" id="UP000076449">
    <property type="component" value="Chromosome I"/>
</dbReference>
<dbReference type="InterPro" id="IPR007219">
    <property type="entry name" value="XnlR_reg_dom"/>
</dbReference>
<dbReference type="CDD" id="cd12148">
    <property type="entry name" value="fungal_TF_MHR"/>
    <property type="match status" value="1"/>
</dbReference>
<keyword evidence="4" id="KW-0238">DNA-binding</keyword>
<organism evidence="9">
    <name type="scientific">Penicillium chrysogenum</name>
    <name type="common">Penicillium notatum</name>
    <dbReference type="NCBI Taxonomy" id="5076"/>
    <lineage>
        <taxon>Eukaryota</taxon>
        <taxon>Fungi</taxon>
        <taxon>Dikarya</taxon>
        <taxon>Ascomycota</taxon>
        <taxon>Pezizomycotina</taxon>
        <taxon>Eurotiomycetes</taxon>
        <taxon>Eurotiomycetidae</taxon>
        <taxon>Eurotiales</taxon>
        <taxon>Aspergillaceae</taxon>
        <taxon>Penicillium</taxon>
        <taxon>Penicillium chrysogenum species complex</taxon>
    </lineage>
</organism>
<gene>
    <name evidence="9" type="ORF">EN45_021770</name>
</gene>
<dbReference type="InterPro" id="IPR036864">
    <property type="entry name" value="Zn2-C6_fun-type_DNA-bd_sf"/>
</dbReference>
<dbReference type="GO" id="GO:0003677">
    <property type="term" value="F:DNA binding"/>
    <property type="evidence" value="ECO:0007669"/>
    <property type="project" value="UniProtKB-KW"/>
</dbReference>
<protein>
    <submittedName>
        <fullName evidence="9">Putative transcriptional regulatory protein</fullName>
    </submittedName>
</protein>
<evidence type="ECO:0000256" key="1">
    <source>
        <dbReference type="ARBA" id="ARBA00004123"/>
    </source>
</evidence>
<feature type="region of interest" description="Disordered" evidence="7">
    <location>
        <begin position="87"/>
        <end position="108"/>
    </location>
</feature>
<dbReference type="EMBL" id="CM002798">
    <property type="protein sequence ID" value="KZN92033.1"/>
    <property type="molecule type" value="Genomic_DNA"/>
</dbReference>
<dbReference type="GO" id="GO:0006351">
    <property type="term" value="P:DNA-templated transcription"/>
    <property type="evidence" value="ECO:0007669"/>
    <property type="project" value="InterPro"/>
</dbReference>
<feature type="compositionally biased region" description="Polar residues" evidence="7">
    <location>
        <begin position="87"/>
        <end position="103"/>
    </location>
</feature>
<evidence type="ECO:0000259" key="8">
    <source>
        <dbReference type="PROSITE" id="PS50048"/>
    </source>
</evidence>
<dbReference type="PANTHER" id="PTHR31001">
    <property type="entry name" value="UNCHARACTERIZED TRANSCRIPTIONAL REGULATORY PROTEIN"/>
    <property type="match status" value="1"/>
</dbReference>
<dbReference type="SUPFAM" id="SSF57701">
    <property type="entry name" value="Zn2/Cys6 DNA-binding domain"/>
    <property type="match status" value="1"/>
</dbReference>
<dbReference type="GO" id="GO:0005634">
    <property type="term" value="C:nucleus"/>
    <property type="evidence" value="ECO:0007669"/>
    <property type="project" value="UniProtKB-SubCell"/>
</dbReference>
<dbReference type="PROSITE" id="PS50048">
    <property type="entry name" value="ZN2_CY6_FUNGAL_2"/>
    <property type="match status" value="1"/>
</dbReference>
<keyword evidence="3" id="KW-0805">Transcription regulation</keyword>
<dbReference type="InterPro" id="IPR001138">
    <property type="entry name" value="Zn2Cys6_DnaBD"/>
</dbReference>
<dbReference type="AlphaFoldDB" id="A0A167WTJ8"/>
<dbReference type="Gene3D" id="4.10.240.10">
    <property type="entry name" value="Zn(2)-C6 fungal-type DNA-binding domain"/>
    <property type="match status" value="1"/>
</dbReference>